<dbReference type="GO" id="GO:0016829">
    <property type="term" value="F:lyase activity"/>
    <property type="evidence" value="ECO:0007669"/>
    <property type="project" value="UniProtKB-KW"/>
</dbReference>
<accession>A0A0P9EPK5</accession>
<name>A0A0P9EPK5_9CHLR</name>
<dbReference type="Pfam" id="PF01903">
    <property type="entry name" value="CbiX"/>
    <property type="match status" value="1"/>
</dbReference>
<sequence length="101" mass="10852">RYAAVSDCYLDLNAPGIGAAIDSMLAYGIQHIIAVPFFLHMGNHVREDLPAQIAAARARHPQATILLAEHLGYDRLLVPVIADRVAEAFRHGAALPASEAN</sequence>
<dbReference type="InterPro" id="IPR050963">
    <property type="entry name" value="Sirohydro_Cobaltochel/CbiX"/>
</dbReference>
<keyword evidence="4" id="KW-1185">Reference proteome</keyword>
<evidence type="ECO:0000256" key="1">
    <source>
        <dbReference type="ARBA" id="ARBA00022723"/>
    </source>
</evidence>
<dbReference type="InterPro" id="IPR002762">
    <property type="entry name" value="CbiX-like"/>
</dbReference>
<dbReference type="EMBL" id="LJCR01003719">
    <property type="protein sequence ID" value="KPV45426.1"/>
    <property type="molecule type" value="Genomic_DNA"/>
</dbReference>
<reference evidence="3 4" key="1">
    <citation type="submission" date="2015-09" db="EMBL/GenBank/DDBJ databases">
        <title>Draft genome sequence of Kouleothrix aurantiaca JCM 19913.</title>
        <authorList>
            <person name="Hemp J."/>
        </authorList>
    </citation>
    <scope>NUCLEOTIDE SEQUENCE [LARGE SCALE GENOMIC DNA]</scope>
    <source>
        <strain evidence="3 4">COM-B</strain>
    </source>
</reference>
<evidence type="ECO:0000313" key="3">
    <source>
        <dbReference type="EMBL" id="KPV45426.1"/>
    </source>
</evidence>
<dbReference type="Proteomes" id="UP000050509">
    <property type="component" value="Unassembled WGS sequence"/>
</dbReference>
<evidence type="ECO:0000256" key="2">
    <source>
        <dbReference type="ARBA" id="ARBA00023239"/>
    </source>
</evidence>
<dbReference type="PANTHER" id="PTHR33542:SF3">
    <property type="entry name" value="SIROHYDROCHLORIN FERROCHELATASE, CHLOROPLASTIC"/>
    <property type="match status" value="1"/>
</dbReference>
<keyword evidence="1" id="KW-0479">Metal-binding</keyword>
<dbReference type="SUPFAM" id="SSF53800">
    <property type="entry name" value="Chelatase"/>
    <property type="match status" value="1"/>
</dbReference>
<dbReference type="AlphaFoldDB" id="A0A0P9EPK5"/>
<dbReference type="PANTHER" id="PTHR33542">
    <property type="entry name" value="SIROHYDROCHLORIN FERROCHELATASE, CHLOROPLASTIC"/>
    <property type="match status" value="1"/>
</dbReference>
<dbReference type="Gene3D" id="3.40.50.1400">
    <property type="match status" value="1"/>
</dbReference>
<feature type="non-terminal residue" evidence="3">
    <location>
        <position position="1"/>
    </location>
</feature>
<comment type="caution">
    <text evidence="3">The sequence shown here is derived from an EMBL/GenBank/DDBJ whole genome shotgun (WGS) entry which is preliminary data.</text>
</comment>
<dbReference type="GO" id="GO:0046872">
    <property type="term" value="F:metal ion binding"/>
    <property type="evidence" value="ECO:0007669"/>
    <property type="project" value="UniProtKB-KW"/>
</dbReference>
<protein>
    <recommendedName>
        <fullName evidence="5">Cobalamin biosynthesis protein CbiX</fullName>
    </recommendedName>
</protein>
<evidence type="ECO:0000313" key="4">
    <source>
        <dbReference type="Proteomes" id="UP000050509"/>
    </source>
</evidence>
<evidence type="ECO:0008006" key="5">
    <source>
        <dbReference type="Google" id="ProtNLM"/>
    </source>
</evidence>
<organism evidence="3 4">
    <name type="scientific">Kouleothrix aurantiaca</name>
    <dbReference type="NCBI Taxonomy" id="186479"/>
    <lineage>
        <taxon>Bacteria</taxon>
        <taxon>Bacillati</taxon>
        <taxon>Chloroflexota</taxon>
        <taxon>Chloroflexia</taxon>
        <taxon>Chloroflexales</taxon>
        <taxon>Roseiflexineae</taxon>
        <taxon>Roseiflexaceae</taxon>
        <taxon>Kouleothrix</taxon>
    </lineage>
</organism>
<gene>
    <name evidence="3" type="ORF">SE17_44090</name>
</gene>
<dbReference type="CDD" id="cd03416">
    <property type="entry name" value="CbiX_SirB_N"/>
    <property type="match status" value="1"/>
</dbReference>
<proteinExistence type="predicted"/>
<keyword evidence="2" id="KW-0456">Lyase</keyword>